<dbReference type="PANTHER" id="PTHR15074:SF0">
    <property type="entry name" value="METHYL-CPG-BINDING DOMAIN PROTEIN 4-LIKE PROTEIN"/>
    <property type="match status" value="1"/>
</dbReference>
<evidence type="ECO:0000259" key="4">
    <source>
        <dbReference type="Pfam" id="PF00730"/>
    </source>
</evidence>
<dbReference type="Gene3D" id="1.10.340.30">
    <property type="entry name" value="Hypothetical protein, domain 2"/>
    <property type="match status" value="1"/>
</dbReference>
<feature type="region of interest" description="Disordered" evidence="3">
    <location>
        <begin position="427"/>
        <end position="491"/>
    </location>
</feature>
<gene>
    <name evidence="5" type="ORF">A1O1_01414</name>
</gene>
<comment type="subcellular location">
    <subcellularLocation>
        <location evidence="1">Nucleus</location>
    </subcellularLocation>
</comment>
<protein>
    <recommendedName>
        <fullName evidence="4">HhH-GPD domain-containing protein</fullName>
    </recommendedName>
</protein>
<dbReference type="AlphaFoldDB" id="W9YUU7"/>
<evidence type="ECO:0000256" key="3">
    <source>
        <dbReference type="SAM" id="MobiDB-lite"/>
    </source>
</evidence>
<feature type="compositionally biased region" description="Low complexity" evidence="3">
    <location>
        <begin position="115"/>
        <end position="125"/>
    </location>
</feature>
<dbReference type="RefSeq" id="XP_007720517.1">
    <property type="nucleotide sequence ID" value="XM_007722327.1"/>
</dbReference>
<dbReference type="GO" id="GO:0003824">
    <property type="term" value="F:catalytic activity"/>
    <property type="evidence" value="ECO:0007669"/>
    <property type="project" value="InterPro"/>
</dbReference>
<dbReference type="GO" id="GO:0005634">
    <property type="term" value="C:nucleus"/>
    <property type="evidence" value="ECO:0007669"/>
    <property type="project" value="UniProtKB-SubCell"/>
</dbReference>
<dbReference type="GO" id="GO:0003677">
    <property type="term" value="F:DNA binding"/>
    <property type="evidence" value="ECO:0007669"/>
    <property type="project" value="InterPro"/>
</dbReference>
<proteinExistence type="predicted"/>
<evidence type="ECO:0000256" key="1">
    <source>
        <dbReference type="ARBA" id="ARBA00004123"/>
    </source>
</evidence>
<dbReference type="InterPro" id="IPR045138">
    <property type="entry name" value="MeCP2/MBD4"/>
</dbReference>
<name>W9YUU7_9EURO</name>
<organism evidence="5 6">
    <name type="scientific">Capronia coronata CBS 617.96</name>
    <dbReference type="NCBI Taxonomy" id="1182541"/>
    <lineage>
        <taxon>Eukaryota</taxon>
        <taxon>Fungi</taxon>
        <taxon>Dikarya</taxon>
        <taxon>Ascomycota</taxon>
        <taxon>Pezizomycotina</taxon>
        <taxon>Eurotiomycetes</taxon>
        <taxon>Chaetothyriomycetidae</taxon>
        <taxon>Chaetothyriales</taxon>
        <taxon>Herpotrichiellaceae</taxon>
        <taxon>Capronia</taxon>
    </lineage>
</organism>
<feature type="domain" description="HhH-GPD" evidence="4">
    <location>
        <begin position="247"/>
        <end position="343"/>
    </location>
</feature>
<dbReference type="STRING" id="1182541.W9YUU7"/>
<feature type="region of interest" description="Disordered" evidence="3">
    <location>
        <begin position="378"/>
        <end position="406"/>
    </location>
</feature>
<feature type="region of interest" description="Disordered" evidence="3">
    <location>
        <begin position="1"/>
        <end position="211"/>
    </location>
</feature>
<keyword evidence="2" id="KW-0539">Nucleus</keyword>
<dbReference type="GeneID" id="19156316"/>
<dbReference type="OrthoDB" id="10265068at2759"/>
<feature type="compositionally biased region" description="Basic and acidic residues" evidence="3">
    <location>
        <begin position="457"/>
        <end position="473"/>
    </location>
</feature>
<dbReference type="GO" id="GO:0006285">
    <property type="term" value="P:base-excision repair, AP site formation"/>
    <property type="evidence" value="ECO:0007669"/>
    <property type="project" value="UniProtKB-ARBA"/>
</dbReference>
<dbReference type="EMBL" id="AMWN01000001">
    <property type="protein sequence ID" value="EXJ96288.1"/>
    <property type="molecule type" value="Genomic_DNA"/>
</dbReference>
<comment type="caution">
    <text evidence="5">The sequence shown here is derived from an EMBL/GenBank/DDBJ whole genome shotgun (WGS) entry which is preliminary data.</text>
</comment>
<evidence type="ECO:0000313" key="5">
    <source>
        <dbReference type="EMBL" id="EXJ96288.1"/>
    </source>
</evidence>
<reference evidence="5 6" key="1">
    <citation type="submission" date="2013-03" db="EMBL/GenBank/DDBJ databases">
        <title>The Genome Sequence of Capronia coronata CBS 617.96.</title>
        <authorList>
            <consortium name="The Broad Institute Genomics Platform"/>
            <person name="Cuomo C."/>
            <person name="de Hoog S."/>
            <person name="Gorbushina A."/>
            <person name="Walker B."/>
            <person name="Young S.K."/>
            <person name="Zeng Q."/>
            <person name="Gargeya S."/>
            <person name="Fitzgerald M."/>
            <person name="Haas B."/>
            <person name="Abouelleil A."/>
            <person name="Allen A.W."/>
            <person name="Alvarado L."/>
            <person name="Arachchi H.M."/>
            <person name="Berlin A.M."/>
            <person name="Chapman S.B."/>
            <person name="Gainer-Dewar J."/>
            <person name="Goldberg J."/>
            <person name="Griggs A."/>
            <person name="Gujja S."/>
            <person name="Hansen M."/>
            <person name="Howarth C."/>
            <person name="Imamovic A."/>
            <person name="Ireland A."/>
            <person name="Larimer J."/>
            <person name="McCowan C."/>
            <person name="Murphy C."/>
            <person name="Pearson M."/>
            <person name="Poon T.W."/>
            <person name="Priest M."/>
            <person name="Roberts A."/>
            <person name="Saif S."/>
            <person name="Shea T."/>
            <person name="Sisk P."/>
            <person name="Sykes S."/>
            <person name="Wortman J."/>
            <person name="Nusbaum C."/>
            <person name="Birren B."/>
        </authorList>
    </citation>
    <scope>NUCLEOTIDE SEQUENCE [LARGE SCALE GENOMIC DNA]</scope>
    <source>
        <strain evidence="5 6">CBS 617.96</strain>
    </source>
</reference>
<feature type="compositionally biased region" description="Acidic residues" evidence="3">
    <location>
        <begin position="396"/>
        <end position="406"/>
    </location>
</feature>
<evidence type="ECO:0000313" key="6">
    <source>
        <dbReference type="Proteomes" id="UP000019484"/>
    </source>
</evidence>
<dbReference type="HOGENOM" id="CLU_017748_1_0_1"/>
<dbReference type="InterPro" id="IPR011257">
    <property type="entry name" value="DNA_glycosylase"/>
</dbReference>
<feature type="compositionally biased region" description="Basic and acidic residues" evidence="3">
    <location>
        <begin position="8"/>
        <end position="28"/>
    </location>
</feature>
<dbReference type="SUPFAM" id="SSF48150">
    <property type="entry name" value="DNA-glycosylase"/>
    <property type="match status" value="1"/>
</dbReference>
<feature type="compositionally biased region" description="Basic and acidic residues" evidence="3">
    <location>
        <begin position="439"/>
        <end position="448"/>
    </location>
</feature>
<feature type="compositionally biased region" description="Polar residues" evidence="3">
    <location>
        <begin position="180"/>
        <end position="190"/>
    </location>
</feature>
<dbReference type="Proteomes" id="UP000019484">
    <property type="component" value="Unassembled WGS sequence"/>
</dbReference>
<sequence length="585" mass="64832">MIADDEASPEKEFTRSGHAVEKAKERSTRTRRKITYVSRHFVEASPRSEPGSARPSQRSQPDKKRENYSNKAKRKRSCQKQQQHDSDERPPAALATPPVTPARPRPRVYYGLNIDDLSSDSSLSDVPDDIGPDPFSSKADSPPPPPPPPLPASSTPTGDQTSLEASAGLRWTASPEQHPAASTVQAIKTKTNPEKKKVRRPTKSPYFPHPHKHRPTFLSTLPFPPLSHTTFGLMQERLAHDPFRLLIATIFLNKTPGERAMPIFYQLMSRYPTPADLAGAEVSEITSMIYGLGFQNQRAKKCVAMAKAWLANPPRRGKRYRKLNYPCKGDGKDVREDEVLADDEIDGRVAWEISHLPGLGPYSHDSWRIFCRDQLRGIGPKGGDGEDVATRASGEGEGEDDDDDDPAAAAAATICLGLKDSNQEIEEAPPLRNPSTGHRGVECGRQDQDGDGGQDPDDPRIQPEAQAGHEYDHQVPPTPTPTTHPHTPFEPEWKRVIPTDKELRAYLTWKWLQEGWVWNKETGQRTKAPAALLDQARGGGIVVEERDSDHLIVNGVEGEEVNHLQAERKVERTASDFLPLASTSD</sequence>
<dbReference type="Pfam" id="PF00730">
    <property type="entry name" value="HhH-GPD"/>
    <property type="match status" value="1"/>
</dbReference>
<dbReference type="PANTHER" id="PTHR15074">
    <property type="entry name" value="METHYL-CPG-BINDING PROTEIN"/>
    <property type="match status" value="1"/>
</dbReference>
<keyword evidence="6" id="KW-1185">Reference proteome</keyword>
<dbReference type="InterPro" id="IPR003265">
    <property type="entry name" value="HhH-GPD_domain"/>
</dbReference>
<feature type="compositionally biased region" description="Pro residues" evidence="3">
    <location>
        <begin position="141"/>
        <end position="151"/>
    </location>
</feature>
<accession>W9YUU7</accession>
<dbReference type="eggNOG" id="KOG4161">
    <property type="taxonomic scope" value="Eukaryota"/>
</dbReference>
<evidence type="ECO:0000256" key="2">
    <source>
        <dbReference type="ARBA" id="ARBA00023242"/>
    </source>
</evidence>